<dbReference type="PROSITE" id="PS52016">
    <property type="entry name" value="TONB_DEPENDENT_REC_3"/>
    <property type="match status" value="1"/>
</dbReference>
<dbReference type="InterPro" id="IPR039426">
    <property type="entry name" value="TonB-dep_rcpt-like"/>
</dbReference>
<accession>A0ABU1GK26</accession>
<evidence type="ECO:0000313" key="17">
    <source>
        <dbReference type="Proteomes" id="UP001252270"/>
    </source>
</evidence>
<feature type="signal peptide" evidence="13">
    <location>
        <begin position="1"/>
        <end position="32"/>
    </location>
</feature>
<keyword evidence="4 9" id="KW-0812">Transmembrane</keyword>
<keyword evidence="17" id="KW-1185">Reference proteome</keyword>
<dbReference type="PANTHER" id="PTHR30069">
    <property type="entry name" value="TONB-DEPENDENT OUTER MEMBRANE RECEPTOR"/>
    <property type="match status" value="1"/>
</dbReference>
<dbReference type="InterPro" id="IPR010917">
    <property type="entry name" value="TonB_rcpt_CS"/>
</dbReference>
<evidence type="ECO:0000256" key="7">
    <source>
        <dbReference type="ARBA" id="ARBA00023136"/>
    </source>
</evidence>
<sequence length="696" mass="75612">MQSTTISPTPGVLKTAATAALALSVGAGTAQADVRTLDDIVVSATRTERSAERSPIATEVITERDLQALGAATLRDALRQTPGVLTTPGRGDISIRGAGANGTLLLVDGRRLAGEVGQGFELDRISVARIERIEIVKGPMGVLYGSDALGGIINIITKSPQDGLEGQLEGSVGGSEAARYRLQGDLRGRQGDTGFSGWFSALKQEAWRETRTARPQVPLQGQPVPPSAHPSPQLQQLPDSQPVGVSLREPTELINLGGRLEQQLAPAFRLGADLDYTHERRSGDFIAMMHPSNVSGPRGSLPVRNAPVNNDWENDRWNLGIDARWQPREALQIDWRSYRTYYEKDETITTPLWREMGYASQADSASVSGTGKVTIDSHELIATLGEGAHRTLVGSEYREEERDTPFFNPENIPETATNRYLAGFMQHEWALSERVDLLGGVRHDRASNASNATSVNLGGQYRASEALNLRLNFAQGFRSPDSPELFLNRETPAGRLVGANVADAALGKQAASLDPETSDNIELGLSGRGDGWDYDLALFQTRISDRIERVNRGDFTTFDNTSRARINGLEAAVGYRLAQPLRAGLSWTLLDSENRETGERLTLAPRHAGELSLNWTPDHAWQIDASVRRVGSQVVSAGAERADGYTLSDLRITYLPPTLGNTELFGGVDNLFNASIDDQLGSEPGRRAFVGVRQFF</sequence>
<evidence type="ECO:0000256" key="13">
    <source>
        <dbReference type="SAM" id="SignalP"/>
    </source>
</evidence>
<dbReference type="InterPro" id="IPR012910">
    <property type="entry name" value="Plug_dom"/>
</dbReference>
<evidence type="ECO:0000256" key="12">
    <source>
        <dbReference type="SAM" id="MobiDB-lite"/>
    </source>
</evidence>
<feature type="compositionally biased region" description="Low complexity" evidence="12">
    <location>
        <begin position="230"/>
        <end position="242"/>
    </location>
</feature>
<evidence type="ECO:0000256" key="3">
    <source>
        <dbReference type="ARBA" id="ARBA00022452"/>
    </source>
</evidence>
<dbReference type="Proteomes" id="UP001252270">
    <property type="component" value="Unassembled WGS sequence"/>
</dbReference>
<comment type="subcellular location">
    <subcellularLocation>
        <location evidence="1 9">Cell outer membrane</location>
        <topology evidence="1 9">Multi-pass membrane protein</topology>
    </subcellularLocation>
</comment>
<reference evidence="16 17" key="1">
    <citation type="submission" date="2023-04" db="EMBL/GenBank/DDBJ databases">
        <title>A long-awaited taxogenomic arrangement of the family Halomonadaceae.</title>
        <authorList>
            <person name="De La Haba R."/>
            <person name="Chuvochina M."/>
            <person name="Wittouck S."/>
            <person name="Arahal D.R."/>
            <person name="Sanchez-Porro C."/>
            <person name="Hugenholtz P."/>
            <person name="Ventosa A."/>
        </authorList>
    </citation>
    <scope>NUCLEOTIDE SEQUENCE [LARGE SCALE GENOMIC DNA]</scope>
    <source>
        <strain evidence="16 17">DSM 17332</strain>
    </source>
</reference>
<dbReference type="InterPro" id="IPR036942">
    <property type="entry name" value="Beta-barrel_TonB_sf"/>
</dbReference>
<keyword evidence="7 9" id="KW-0472">Membrane</keyword>
<dbReference type="Pfam" id="PF00593">
    <property type="entry name" value="TonB_dep_Rec_b-barrel"/>
    <property type="match status" value="1"/>
</dbReference>
<dbReference type="Gene3D" id="2.170.130.10">
    <property type="entry name" value="TonB-dependent receptor, plug domain"/>
    <property type="match status" value="1"/>
</dbReference>
<evidence type="ECO:0000256" key="9">
    <source>
        <dbReference type="PROSITE-ProRule" id="PRU01360"/>
    </source>
</evidence>
<keyword evidence="6 11" id="KW-0798">TonB box</keyword>
<evidence type="ECO:0000256" key="11">
    <source>
        <dbReference type="RuleBase" id="RU003357"/>
    </source>
</evidence>
<feature type="short sequence motif" description="TonB C-terminal box" evidence="10">
    <location>
        <begin position="679"/>
        <end position="696"/>
    </location>
</feature>
<evidence type="ECO:0000256" key="10">
    <source>
        <dbReference type="PROSITE-ProRule" id="PRU10144"/>
    </source>
</evidence>
<dbReference type="InterPro" id="IPR000531">
    <property type="entry name" value="Beta-barrel_TonB"/>
</dbReference>
<protein>
    <submittedName>
        <fullName evidence="16">TonB-dependent receptor</fullName>
    </submittedName>
</protein>
<dbReference type="SUPFAM" id="SSF56935">
    <property type="entry name" value="Porins"/>
    <property type="match status" value="1"/>
</dbReference>
<proteinExistence type="inferred from homology"/>
<dbReference type="RefSeq" id="WP_309636167.1">
    <property type="nucleotide sequence ID" value="NZ_JARWAL010000004.1"/>
</dbReference>
<dbReference type="Pfam" id="PF07715">
    <property type="entry name" value="Plug"/>
    <property type="match status" value="1"/>
</dbReference>
<evidence type="ECO:0000259" key="14">
    <source>
        <dbReference type="Pfam" id="PF00593"/>
    </source>
</evidence>
<keyword evidence="5 13" id="KW-0732">Signal</keyword>
<dbReference type="EMBL" id="JARWAL010000004">
    <property type="protein sequence ID" value="MDR5892368.1"/>
    <property type="molecule type" value="Genomic_DNA"/>
</dbReference>
<keyword evidence="16" id="KW-0675">Receptor</keyword>
<evidence type="ECO:0000256" key="5">
    <source>
        <dbReference type="ARBA" id="ARBA00022729"/>
    </source>
</evidence>
<name>A0ABU1GK26_9GAMM</name>
<dbReference type="CDD" id="cd01347">
    <property type="entry name" value="ligand_gated_channel"/>
    <property type="match status" value="1"/>
</dbReference>
<dbReference type="PANTHER" id="PTHR30069:SF28">
    <property type="entry name" value="TONB-DEPENDENT RECEPTOR YNCD-RELATED"/>
    <property type="match status" value="1"/>
</dbReference>
<evidence type="ECO:0000256" key="6">
    <source>
        <dbReference type="ARBA" id="ARBA00023077"/>
    </source>
</evidence>
<comment type="caution">
    <text evidence="16">The sequence shown here is derived from an EMBL/GenBank/DDBJ whole genome shotgun (WGS) entry which is preliminary data.</text>
</comment>
<dbReference type="Gene3D" id="2.40.170.20">
    <property type="entry name" value="TonB-dependent receptor, beta-barrel domain"/>
    <property type="match status" value="1"/>
</dbReference>
<evidence type="ECO:0000256" key="8">
    <source>
        <dbReference type="ARBA" id="ARBA00023237"/>
    </source>
</evidence>
<evidence type="ECO:0000256" key="2">
    <source>
        <dbReference type="ARBA" id="ARBA00022448"/>
    </source>
</evidence>
<evidence type="ECO:0000259" key="15">
    <source>
        <dbReference type="Pfam" id="PF07715"/>
    </source>
</evidence>
<feature type="chain" id="PRO_5047532966" evidence="13">
    <location>
        <begin position="33"/>
        <end position="696"/>
    </location>
</feature>
<feature type="region of interest" description="Disordered" evidence="12">
    <location>
        <begin position="209"/>
        <end position="243"/>
    </location>
</feature>
<feature type="domain" description="TonB-dependent receptor-like beta-barrel" evidence="14">
    <location>
        <begin position="282"/>
        <end position="671"/>
    </location>
</feature>
<keyword evidence="8 9" id="KW-0998">Cell outer membrane</keyword>
<evidence type="ECO:0000256" key="4">
    <source>
        <dbReference type="ARBA" id="ARBA00022692"/>
    </source>
</evidence>
<keyword evidence="3 9" id="KW-1134">Transmembrane beta strand</keyword>
<feature type="domain" description="TonB-dependent receptor plug" evidence="15">
    <location>
        <begin position="52"/>
        <end position="152"/>
    </location>
</feature>
<gene>
    <name evidence="16" type="ORF">QC820_06025</name>
</gene>
<dbReference type="InterPro" id="IPR037066">
    <property type="entry name" value="Plug_dom_sf"/>
</dbReference>
<evidence type="ECO:0000256" key="1">
    <source>
        <dbReference type="ARBA" id="ARBA00004571"/>
    </source>
</evidence>
<comment type="similarity">
    <text evidence="9 11">Belongs to the TonB-dependent receptor family.</text>
</comment>
<organism evidence="16 17">
    <name type="scientific">Halomonas mongoliensis</name>
    <dbReference type="NCBI Taxonomy" id="321265"/>
    <lineage>
        <taxon>Bacteria</taxon>
        <taxon>Pseudomonadati</taxon>
        <taxon>Pseudomonadota</taxon>
        <taxon>Gammaproteobacteria</taxon>
        <taxon>Oceanospirillales</taxon>
        <taxon>Halomonadaceae</taxon>
        <taxon>Halomonas</taxon>
    </lineage>
</organism>
<evidence type="ECO:0000313" key="16">
    <source>
        <dbReference type="EMBL" id="MDR5892368.1"/>
    </source>
</evidence>
<keyword evidence="2 9" id="KW-0813">Transport</keyword>
<dbReference type="PROSITE" id="PS01156">
    <property type="entry name" value="TONB_DEPENDENT_REC_2"/>
    <property type="match status" value="1"/>
</dbReference>